<dbReference type="Gene3D" id="3.20.20.210">
    <property type="match status" value="1"/>
</dbReference>
<sequence>MDTHQKTLTSRQRLLETLNHRQPDRVCVDFGAGGQTGMGAGAVYRLRKAVLGEDDNYRVKIIEPYQMLGEVDEPLRKALGIDVAGVDAPNTLFGFPNEGWKPFDMHDGTPTLVPEKFNYTIDDDGAVLLYPQGDKSVAPCAKMPTHSYFFDSIIRQEPIDENNLNPEDNCEDFALLSQKEVDYYASKAKSLYDNTEYGVYITLPAVGFGDIAVVPGPYLKRPKGIRDISEWYMSTVLRPDYVQKVFEKQCEVALKNIEMLAEAVGDYAQVAFVSGTDFGAQNSLFVSPKTYRDLYKPFHIAVNKKIHELTNWKTFIHTCGSVFELVPDLIEAGFDILNPVQTSAANMNPRSLKNEFGNDIVFWGGGIDTQSILPFGSPDDVRKEVNEKIEIFNDGGGFVFASIHNVQSNVPLENMLAVFEALKQNGVDVQI</sequence>
<feature type="domain" description="Uroporphyrinogen decarboxylase (URO-D)" evidence="1">
    <location>
        <begin position="224"/>
        <end position="424"/>
    </location>
</feature>
<dbReference type="Pfam" id="PF01208">
    <property type="entry name" value="URO-D"/>
    <property type="match status" value="1"/>
</dbReference>
<evidence type="ECO:0000259" key="1">
    <source>
        <dbReference type="Pfam" id="PF01208"/>
    </source>
</evidence>
<keyword evidence="2" id="KW-0808">Transferase</keyword>
<evidence type="ECO:0000313" key="2">
    <source>
        <dbReference type="EMBL" id="ARN58000.1"/>
    </source>
</evidence>
<dbReference type="SUPFAM" id="SSF51726">
    <property type="entry name" value="UROD/MetE-like"/>
    <property type="match status" value="1"/>
</dbReference>
<proteinExistence type="predicted"/>
<dbReference type="GO" id="GO:0008168">
    <property type="term" value="F:methyltransferase activity"/>
    <property type="evidence" value="ECO:0007669"/>
    <property type="project" value="UniProtKB-KW"/>
</dbReference>
<dbReference type="RefSeq" id="WP_204845166.1">
    <property type="nucleotide sequence ID" value="NZ_CP021023.1"/>
</dbReference>
<dbReference type="GO" id="GO:0006779">
    <property type="term" value="P:porphyrin-containing compound biosynthetic process"/>
    <property type="evidence" value="ECO:0007669"/>
    <property type="project" value="InterPro"/>
</dbReference>
<gene>
    <name evidence="2" type="ORF">STSP1_02426</name>
</gene>
<protein>
    <submittedName>
        <fullName evidence="2">Methylcobalamin:coenzyme M methyltransferase</fullName>
    </submittedName>
</protein>
<dbReference type="InterPro" id="IPR000257">
    <property type="entry name" value="Uroporphyrinogen_deCOase"/>
</dbReference>
<dbReference type="GO" id="GO:0032259">
    <property type="term" value="P:methylation"/>
    <property type="evidence" value="ECO:0007669"/>
    <property type="project" value="UniProtKB-KW"/>
</dbReference>
<dbReference type="InterPro" id="IPR038071">
    <property type="entry name" value="UROD/MetE-like_sf"/>
</dbReference>
<dbReference type="AlphaFoldDB" id="A0A1W6LQE3"/>
<organism evidence="2 3">
    <name type="scientific">Sedimentisphaera salicampi</name>
    <dbReference type="NCBI Taxonomy" id="1941349"/>
    <lineage>
        <taxon>Bacteria</taxon>
        <taxon>Pseudomonadati</taxon>
        <taxon>Planctomycetota</taxon>
        <taxon>Phycisphaerae</taxon>
        <taxon>Sedimentisphaerales</taxon>
        <taxon>Sedimentisphaeraceae</taxon>
        <taxon>Sedimentisphaera</taxon>
    </lineage>
</organism>
<dbReference type="GO" id="GO:0004853">
    <property type="term" value="F:uroporphyrinogen decarboxylase activity"/>
    <property type="evidence" value="ECO:0007669"/>
    <property type="project" value="InterPro"/>
</dbReference>
<dbReference type="InterPro" id="IPR052024">
    <property type="entry name" value="Methanogen_methyltrans"/>
</dbReference>
<keyword evidence="3" id="KW-1185">Reference proteome</keyword>
<keyword evidence="2" id="KW-0489">Methyltransferase</keyword>
<dbReference type="PANTHER" id="PTHR47099:SF1">
    <property type="entry name" value="METHYLCOBAMIDE:COM METHYLTRANSFERASE MTBA"/>
    <property type="match status" value="1"/>
</dbReference>
<dbReference type="KEGG" id="pbp:STSP1_02426"/>
<name>A0A1W6LQE3_9BACT</name>
<dbReference type="PANTHER" id="PTHR47099">
    <property type="entry name" value="METHYLCOBAMIDE:COM METHYLTRANSFERASE MTBA"/>
    <property type="match status" value="1"/>
</dbReference>
<accession>A0A1W6LQE3</accession>
<dbReference type="EMBL" id="CP021023">
    <property type="protein sequence ID" value="ARN58000.1"/>
    <property type="molecule type" value="Genomic_DNA"/>
</dbReference>
<dbReference type="STRING" id="1941349.STSP1_02426"/>
<dbReference type="Proteomes" id="UP000193334">
    <property type="component" value="Chromosome"/>
</dbReference>
<evidence type="ECO:0000313" key="3">
    <source>
        <dbReference type="Proteomes" id="UP000193334"/>
    </source>
</evidence>
<reference evidence="3" key="1">
    <citation type="submission" date="2017-04" db="EMBL/GenBank/DDBJ databases">
        <title>Comparative genomics and description of representatives of a novel lineage of planctomycetes thriving in anoxic sediments.</title>
        <authorList>
            <person name="Spring S."/>
            <person name="Bunk B."/>
            <person name="Sproer C."/>
        </authorList>
    </citation>
    <scope>NUCLEOTIDE SEQUENCE [LARGE SCALE GENOMIC DNA]</scope>
    <source>
        <strain evidence="3">ST-PulAB-D4</strain>
    </source>
</reference>